<reference evidence="5" key="2">
    <citation type="submission" date="2021-03" db="UniProtKB">
        <authorList>
            <consortium name="EnsemblPlants"/>
        </authorList>
    </citation>
    <scope>IDENTIFICATION</scope>
</reference>
<keyword evidence="2 3" id="KW-0808">Transferase</keyword>
<dbReference type="AlphaFoldDB" id="A0A803MMU9"/>
<evidence type="ECO:0000256" key="2">
    <source>
        <dbReference type="ARBA" id="ARBA00022679"/>
    </source>
</evidence>
<dbReference type="SUPFAM" id="SSF52540">
    <property type="entry name" value="P-loop containing nucleoside triphosphate hydrolases"/>
    <property type="match status" value="1"/>
</dbReference>
<evidence type="ECO:0000313" key="6">
    <source>
        <dbReference type="Proteomes" id="UP000596660"/>
    </source>
</evidence>
<protein>
    <recommendedName>
        <fullName evidence="3">Sulfotransferase</fullName>
        <ecNumber evidence="3">2.8.2.-</ecNumber>
    </recommendedName>
</protein>
<dbReference type="SMR" id="A0A803MMU9"/>
<dbReference type="KEGG" id="cqi:110717487"/>
<dbReference type="OMA" id="WIEVPAI"/>
<sequence>MAISESINTKSQEKSDDEIKELQLSLPKQTWHAWPMYLYQGLWCLSFVFEGIIAFKTHFRAHDSDIILASHPKTGTTWLKSLIFAIVNRNKISNDFTQHQFSSKNPHELIQQLEIKVYQKVNGEQPSLSNLALPRLFGTHIPYYSLPDSIKTSKCRIVYVCRNPLDTFISHWHFNQHFEACKGVNKPDFDMMEKYVEMFCSGVSPWGPYEDHVLSYWKESKKNPENVLFMEYEGLKKDPRDHLKRLAEFVGCPFSEEEVKGNVIDEIIELCSIKSLKEMEVNKSGKIEPSIENKAFFRKGEVGDWANYLTPKMVKQFKELLEKLKVAGFSFAYYQMNS</sequence>
<dbReference type="InterPro" id="IPR000863">
    <property type="entry name" value="Sulfotransferase_dom"/>
</dbReference>
<dbReference type="Pfam" id="PF00685">
    <property type="entry name" value="Sulfotransfer_1"/>
    <property type="match status" value="1"/>
</dbReference>
<evidence type="ECO:0000259" key="4">
    <source>
        <dbReference type="Pfam" id="PF00685"/>
    </source>
</evidence>
<reference evidence="5" key="1">
    <citation type="journal article" date="2017" name="Nature">
        <title>The genome of Chenopodium quinoa.</title>
        <authorList>
            <person name="Jarvis D.E."/>
            <person name="Ho Y.S."/>
            <person name="Lightfoot D.J."/>
            <person name="Schmoeckel S.M."/>
            <person name="Li B."/>
            <person name="Borm T.J.A."/>
            <person name="Ohyanagi H."/>
            <person name="Mineta K."/>
            <person name="Michell C.T."/>
            <person name="Saber N."/>
            <person name="Kharbatia N.M."/>
            <person name="Rupper R.R."/>
            <person name="Sharp A.R."/>
            <person name="Dally N."/>
            <person name="Boughton B.A."/>
            <person name="Woo Y.H."/>
            <person name="Gao G."/>
            <person name="Schijlen E.G.W.M."/>
            <person name="Guo X."/>
            <person name="Momin A.A."/>
            <person name="Negrao S."/>
            <person name="Al-Babili S."/>
            <person name="Gehring C."/>
            <person name="Roessner U."/>
            <person name="Jung C."/>
            <person name="Murphy K."/>
            <person name="Arold S.T."/>
            <person name="Gojobori T."/>
            <person name="van der Linden C.G."/>
            <person name="van Loo E.N."/>
            <person name="Jellen E.N."/>
            <person name="Maughan P.J."/>
            <person name="Tester M."/>
        </authorList>
    </citation>
    <scope>NUCLEOTIDE SEQUENCE [LARGE SCALE GENOMIC DNA]</scope>
    <source>
        <strain evidence="5">cv. PI 614886</strain>
    </source>
</reference>
<accession>A0A803MMU9</accession>
<dbReference type="InterPro" id="IPR027417">
    <property type="entry name" value="P-loop_NTPase"/>
</dbReference>
<evidence type="ECO:0000313" key="5">
    <source>
        <dbReference type="EnsemblPlants" id="AUR62032600-RA:cds"/>
    </source>
</evidence>
<keyword evidence="6" id="KW-1185">Reference proteome</keyword>
<dbReference type="RefSeq" id="XP_021751895.1">
    <property type="nucleotide sequence ID" value="XM_021896203.1"/>
</dbReference>
<dbReference type="OrthoDB" id="205623at2759"/>
<dbReference type="Proteomes" id="UP000596660">
    <property type="component" value="Unplaced"/>
</dbReference>
<name>A0A803MMU9_CHEQI</name>
<organism evidence="5 6">
    <name type="scientific">Chenopodium quinoa</name>
    <name type="common">Quinoa</name>
    <dbReference type="NCBI Taxonomy" id="63459"/>
    <lineage>
        <taxon>Eukaryota</taxon>
        <taxon>Viridiplantae</taxon>
        <taxon>Streptophyta</taxon>
        <taxon>Embryophyta</taxon>
        <taxon>Tracheophyta</taxon>
        <taxon>Spermatophyta</taxon>
        <taxon>Magnoliopsida</taxon>
        <taxon>eudicotyledons</taxon>
        <taxon>Gunneridae</taxon>
        <taxon>Pentapetalae</taxon>
        <taxon>Caryophyllales</taxon>
        <taxon>Chenopodiaceae</taxon>
        <taxon>Chenopodioideae</taxon>
        <taxon>Atripliceae</taxon>
        <taxon>Chenopodium</taxon>
    </lineage>
</organism>
<feature type="domain" description="Sulfotransferase" evidence="4">
    <location>
        <begin position="63"/>
        <end position="323"/>
    </location>
</feature>
<proteinExistence type="inferred from homology"/>
<gene>
    <name evidence="5" type="primary">LOC110717487</name>
</gene>
<evidence type="ECO:0000256" key="3">
    <source>
        <dbReference type="RuleBase" id="RU361155"/>
    </source>
</evidence>
<dbReference type="EnsemblPlants" id="AUR62032600-RA">
    <property type="protein sequence ID" value="AUR62032600-RA:cds"/>
    <property type="gene ID" value="AUR62032600"/>
</dbReference>
<dbReference type="GO" id="GO:0008146">
    <property type="term" value="F:sulfotransferase activity"/>
    <property type="evidence" value="ECO:0007669"/>
    <property type="project" value="InterPro"/>
</dbReference>
<comment type="similarity">
    <text evidence="1 3">Belongs to the sulfotransferase 1 family.</text>
</comment>
<dbReference type="GeneID" id="110717487"/>
<dbReference type="Gene3D" id="3.40.50.300">
    <property type="entry name" value="P-loop containing nucleotide triphosphate hydrolases"/>
    <property type="match status" value="1"/>
</dbReference>
<dbReference type="EC" id="2.8.2.-" evidence="3"/>
<evidence type="ECO:0000256" key="1">
    <source>
        <dbReference type="ARBA" id="ARBA00005771"/>
    </source>
</evidence>
<dbReference type="PANTHER" id="PTHR11783">
    <property type="entry name" value="SULFOTRANSFERASE SULT"/>
    <property type="match status" value="1"/>
</dbReference>
<dbReference type="Gramene" id="AUR62032600-RA">
    <property type="protein sequence ID" value="AUR62032600-RA:cds"/>
    <property type="gene ID" value="AUR62032600"/>
</dbReference>